<proteinExistence type="predicted"/>
<name>A0A918C5C2_9ACTN</name>
<organism evidence="1 2">
    <name type="scientific">Streptomyces aurantiogriseus</name>
    <dbReference type="NCBI Taxonomy" id="66870"/>
    <lineage>
        <taxon>Bacteria</taxon>
        <taxon>Bacillati</taxon>
        <taxon>Actinomycetota</taxon>
        <taxon>Actinomycetes</taxon>
        <taxon>Kitasatosporales</taxon>
        <taxon>Streptomycetaceae</taxon>
        <taxon>Streptomyces</taxon>
    </lineage>
</organism>
<reference evidence="1" key="1">
    <citation type="journal article" date="2014" name="Int. J. Syst. Evol. Microbiol.">
        <title>Complete genome sequence of Corynebacterium casei LMG S-19264T (=DSM 44701T), isolated from a smear-ripened cheese.</title>
        <authorList>
            <consortium name="US DOE Joint Genome Institute (JGI-PGF)"/>
            <person name="Walter F."/>
            <person name="Albersmeier A."/>
            <person name="Kalinowski J."/>
            <person name="Ruckert C."/>
        </authorList>
    </citation>
    <scope>NUCLEOTIDE SEQUENCE</scope>
    <source>
        <strain evidence="1">JCM 4346</strain>
    </source>
</reference>
<keyword evidence="2" id="KW-1185">Reference proteome</keyword>
<evidence type="ECO:0000313" key="2">
    <source>
        <dbReference type="Proteomes" id="UP000658320"/>
    </source>
</evidence>
<reference evidence="1" key="2">
    <citation type="submission" date="2020-09" db="EMBL/GenBank/DDBJ databases">
        <authorList>
            <person name="Sun Q."/>
            <person name="Ohkuma M."/>
        </authorList>
    </citation>
    <scope>NUCLEOTIDE SEQUENCE</scope>
    <source>
        <strain evidence="1">JCM 4346</strain>
    </source>
</reference>
<gene>
    <name evidence="1" type="ORF">GCM10010251_22910</name>
</gene>
<comment type="caution">
    <text evidence="1">The sequence shown here is derived from an EMBL/GenBank/DDBJ whole genome shotgun (WGS) entry which is preliminary data.</text>
</comment>
<evidence type="ECO:0000313" key="1">
    <source>
        <dbReference type="EMBL" id="GGR06561.1"/>
    </source>
</evidence>
<sequence>MLDDADAGPLQDGEELVCGQWLGHVGTLSPRASMGFHYARSQLAVPLPECLAGADGRWRVTWGGEPNASGASADNLVVSYYLVYEDHTETQDRGLRSGGPGI</sequence>
<accession>A0A918C5C2</accession>
<dbReference type="Proteomes" id="UP000658320">
    <property type="component" value="Unassembled WGS sequence"/>
</dbReference>
<protein>
    <submittedName>
        <fullName evidence="1">Uncharacterized protein</fullName>
    </submittedName>
</protein>
<dbReference type="AlphaFoldDB" id="A0A918C5C2"/>
<dbReference type="EMBL" id="BMSX01000004">
    <property type="protein sequence ID" value="GGR06561.1"/>
    <property type="molecule type" value="Genomic_DNA"/>
</dbReference>